<feature type="region of interest" description="Disordered" evidence="1">
    <location>
        <begin position="48"/>
        <end position="124"/>
    </location>
</feature>
<dbReference type="EMBL" id="QWIO01000008">
    <property type="protein sequence ID" value="RMZ14401.1"/>
    <property type="molecule type" value="Genomic_DNA"/>
</dbReference>
<feature type="region of interest" description="Disordered" evidence="1">
    <location>
        <begin position="141"/>
        <end position="193"/>
    </location>
</feature>
<dbReference type="Pfam" id="PF22980">
    <property type="entry name" value="Myb_DNA-bind_8"/>
    <property type="match status" value="1"/>
</dbReference>
<sequence length="208" mass="22311">MATFTDGEAKLLMCMLKHLKDGNLNTDFEAVAAELGYKDASVAKTRWGQIKKKKIEGSTTDSSPVKATPKKRKTKASDGADAEETPKAKKGRGKAKSADVVKEDSEEGASAIETTEKDEDVDAVGEKCGGMTVNAVVKKIKRMKEIEARQTTSTDGDISGSIDNKAVGYEKNKKASPQKAGRVEKRKSVKSAKAGDLLAKIKDEDSDQ</sequence>
<dbReference type="InterPro" id="IPR054505">
    <property type="entry name" value="Myb_DNA-bind_8"/>
</dbReference>
<gene>
    <name evidence="3" type="ORF">D0864_00188</name>
</gene>
<accession>A0A3M7HM10</accession>
<evidence type="ECO:0000256" key="1">
    <source>
        <dbReference type="SAM" id="MobiDB-lite"/>
    </source>
</evidence>
<comment type="caution">
    <text evidence="3">The sequence shown here is derived from an EMBL/GenBank/DDBJ whole genome shotgun (WGS) entry which is preliminary data.</text>
</comment>
<evidence type="ECO:0000313" key="3">
    <source>
        <dbReference type="EMBL" id="RMZ14401.1"/>
    </source>
</evidence>
<evidence type="ECO:0000313" key="4">
    <source>
        <dbReference type="Proteomes" id="UP000269539"/>
    </source>
</evidence>
<proteinExistence type="predicted"/>
<feature type="domain" description="Myb-like DNA-binding" evidence="2">
    <location>
        <begin position="6"/>
        <end position="55"/>
    </location>
</feature>
<dbReference type="Proteomes" id="UP000269539">
    <property type="component" value="Unassembled WGS sequence"/>
</dbReference>
<reference evidence="3 4" key="1">
    <citation type="journal article" date="2018" name="BMC Genomics">
        <title>Genomic evidence for intraspecific hybridization in a clonal and extremely halotolerant yeast.</title>
        <authorList>
            <person name="Gostincar C."/>
            <person name="Stajich J.E."/>
            <person name="Zupancic J."/>
            <person name="Zalar P."/>
            <person name="Gunde-Cimerman N."/>
        </authorList>
    </citation>
    <scope>NUCLEOTIDE SEQUENCE [LARGE SCALE GENOMIC DNA]</scope>
    <source>
        <strain evidence="3 4">EXF-10513</strain>
    </source>
</reference>
<organism evidence="3 4">
    <name type="scientific">Hortaea werneckii</name>
    <name type="common">Black yeast</name>
    <name type="synonym">Cladosporium werneckii</name>
    <dbReference type="NCBI Taxonomy" id="91943"/>
    <lineage>
        <taxon>Eukaryota</taxon>
        <taxon>Fungi</taxon>
        <taxon>Dikarya</taxon>
        <taxon>Ascomycota</taxon>
        <taxon>Pezizomycotina</taxon>
        <taxon>Dothideomycetes</taxon>
        <taxon>Dothideomycetidae</taxon>
        <taxon>Mycosphaerellales</taxon>
        <taxon>Teratosphaeriaceae</taxon>
        <taxon>Hortaea</taxon>
    </lineage>
</organism>
<dbReference type="AlphaFoldDB" id="A0A3M7HM10"/>
<protein>
    <recommendedName>
        <fullName evidence="2">Myb-like DNA-binding domain-containing protein</fullName>
    </recommendedName>
</protein>
<evidence type="ECO:0000259" key="2">
    <source>
        <dbReference type="Pfam" id="PF22980"/>
    </source>
</evidence>
<name>A0A3M7HM10_HORWE</name>